<protein>
    <submittedName>
        <fullName evidence="2">Uncharacterized protein</fullName>
    </submittedName>
</protein>
<organismHost>
    <name type="scientific">Crocodylus johnstoni</name>
    <name type="common">Australian freshwater crocodile</name>
    <dbReference type="NCBI Taxonomy" id="184234"/>
</organismHost>
<feature type="compositionally biased region" description="Basic and acidic residues" evidence="1">
    <location>
        <begin position="7"/>
        <end position="22"/>
    </location>
</feature>
<accession>Q06ZY3</accession>
<organism evidence="2 3">
    <name type="scientific">Nile crocodilepox virus (isolate Crocodylus niloticus/Zimbabwe/Ume/2001)</name>
    <name type="common">CRV</name>
    <dbReference type="NCBI Taxonomy" id="1289473"/>
    <lineage>
        <taxon>Viruses</taxon>
        <taxon>Varidnaviria</taxon>
        <taxon>Bamfordvirae</taxon>
        <taxon>Nucleocytoviricota</taxon>
        <taxon>Pokkesviricetes</taxon>
        <taxon>Chitovirales</taxon>
        <taxon>Poxviridae</taxon>
        <taxon>Chordopoxvirinae</taxon>
        <taxon>Crocodylidpoxvirus</taxon>
        <taxon>Crocodylidpoxvirus nilecrocodilepox</taxon>
        <taxon>Nile crocodilepox virus</taxon>
    </lineage>
</organism>
<evidence type="ECO:0000313" key="2">
    <source>
        <dbReference type="EMBL" id="ABJ09059.1"/>
    </source>
</evidence>
<dbReference type="Proteomes" id="UP000011300">
    <property type="component" value="Segment"/>
</dbReference>
<organismHost>
    <name type="scientific">Crocodylus porosus</name>
    <name type="common">Saltwater crocodile</name>
    <name type="synonym">Estuarine crocodile</name>
    <dbReference type="NCBI Taxonomy" id="8502"/>
</organismHost>
<keyword evidence="3" id="KW-1185">Reference proteome</keyword>
<proteinExistence type="predicted"/>
<dbReference type="KEGG" id="vg:4363304"/>
<organismHost>
    <name type="scientific">Crocodylus niloticus</name>
    <name type="common">Nile crocodile</name>
    <name type="synonym">African crocodile</name>
    <dbReference type="NCBI Taxonomy" id="8501"/>
</organismHost>
<sequence>MRQPRSGAEKSNKYDLRPRFRSEPSSSSAGIDSLKTKDVGNGCEEPNDVVADSVSSRKQTSAPFIKSSEMVELKNELNDLALELLELETKCTETLILDTDKNCVASAFLAESQTPWKSDPESLSPSAIRVATERSDDYSPLDLGLDVDFFIDPSPLPNLVESEIETALRHVSCDIGQALADVDPSLEVLDAFLSSLNELQGLESQQNIALPVSCDDSPSLAIEAGDGVPISATKEFVQLETISPDRLASNKVDVGHASIRRLGPATPQLGNDESNVLRVAQSARAPFFPEATASKTFVASMPSVDQTSQALQIAQVSSAPNPIQIAYYSFTHPVTTPYCPASNVWPAQQVLLPQVQQALILPQSSSYVASADSYPMTWPVSTTIQPIPVAVPVQISGTNLPLSIGCRDQAGGKPLPRRTERPIRICQAKPIASVVASFPPLENCPRYCSFSKCNSDNCSVVTIAGSRVRKRVAEAVDLTLDVDPTLDNRKTSSSSKTPHQKTSVSVDDSSSRKIDAKKMRKVVQSSPAAAVFETEAVREKASGEAVKRPAVDSCNSKLCPSSVMIKLPKLASYHDKPVEQQNAIRKRRRRRRHRIEEMSSRLAFRLARYSEDRVTDNSTDEESRVSAICMSRRASNPASCTDADE</sequence>
<dbReference type="GeneID" id="4363304"/>
<dbReference type="RefSeq" id="YP_784358.1">
    <property type="nucleotide sequence ID" value="NC_008030.1"/>
</dbReference>
<evidence type="ECO:0000313" key="3">
    <source>
        <dbReference type="Proteomes" id="UP000011300"/>
    </source>
</evidence>
<name>Q06ZY3_CPRVZ</name>
<dbReference type="EMBL" id="DQ356948">
    <property type="protein sequence ID" value="ABJ09059.1"/>
    <property type="molecule type" value="Genomic_DNA"/>
</dbReference>
<feature type="region of interest" description="Disordered" evidence="1">
    <location>
        <begin position="1"/>
        <end position="56"/>
    </location>
</feature>
<feature type="compositionally biased region" description="Polar residues" evidence="1">
    <location>
        <begin position="491"/>
        <end position="508"/>
    </location>
</feature>
<feature type="region of interest" description="Disordered" evidence="1">
    <location>
        <begin position="484"/>
        <end position="519"/>
    </location>
</feature>
<feature type="region of interest" description="Disordered" evidence="1">
    <location>
        <begin position="610"/>
        <end position="645"/>
    </location>
</feature>
<reference evidence="2 3" key="1">
    <citation type="journal article" date="2006" name="J. Virol.">
        <title>Genome of crocodilepox virus.</title>
        <authorList>
            <person name="Afonso C.L."/>
            <person name="Tulman E.R."/>
            <person name="Delhon G."/>
            <person name="Lu Z."/>
            <person name="Viljoen G.J."/>
            <person name="Wallace D.B."/>
            <person name="Kutish G.F."/>
            <person name="Rock D.L."/>
        </authorList>
    </citation>
    <scope>NUCLEOTIDE SEQUENCE [LARGE SCALE GENOMIC DNA]</scope>
    <source>
        <strain evidence="3">Isolate Crocodylus niloticus/Zimbabwe/Ume/2001</strain>
    </source>
</reference>
<gene>
    <name evidence="2" type="ORF">CRV168</name>
</gene>
<evidence type="ECO:0000256" key="1">
    <source>
        <dbReference type="SAM" id="MobiDB-lite"/>
    </source>
</evidence>